<dbReference type="EMBL" id="MCGE01000002">
    <property type="protein sequence ID" value="ORZ24564.1"/>
    <property type="molecule type" value="Genomic_DNA"/>
</dbReference>
<keyword evidence="2" id="KW-0061">Asparagine biosynthesis</keyword>
<evidence type="ECO:0000256" key="3">
    <source>
        <dbReference type="ARBA" id="ARBA00022962"/>
    </source>
</evidence>
<dbReference type="InterPro" id="IPR051857">
    <property type="entry name" value="Asn_synthetase_domain"/>
</dbReference>
<keyword evidence="1" id="KW-0028">Amino-acid biosynthesis</keyword>
<dbReference type="AlphaFoldDB" id="A0A1X2IZ08"/>
<comment type="caution">
    <text evidence="5">The sequence shown here is derived from an EMBL/GenBank/DDBJ whole genome shotgun (WGS) entry which is preliminary data.</text>
</comment>
<name>A0A1X2IZ08_9FUNG</name>
<feature type="domain" description="Glutamine amidotransferase type-2" evidence="4">
    <location>
        <begin position="2"/>
        <end position="192"/>
    </location>
</feature>
<dbReference type="GO" id="GO:0004066">
    <property type="term" value="F:asparagine synthase (glutamine-hydrolyzing) activity"/>
    <property type="evidence" value="ECO:0007669"/>
    <property type="project" value="InterPro"/>
</dbReference>
<sequence length="579" mass="65243">MCGILFSLSSNQHLHDQQTWNALEQLNTKRGPDSQQLQQLTCHSYSLRFFSSVLHLRGPNTVVQPLCGSTNGDVLCWNGEVFNGLDVPFGVNDTQVVMENLEKMNSAADEQGAQAIMLSVMSKIEGPFAFVFWHEQYQTLWFSRDCLGRRSLLWNRSTDGPFMLSSVGYNDQGSPSSWEEVPADGIYALRINDLVEGTVFQPILFPWKHPEDHITGEKSLILPFPRLNTKIPLEDHLAEMTLDNDTGIPMITADVENAIQKFKHILGEAVKRRVADVPHMKSSETTPRVAILFSGGLDCICLAALAHQYLPNTETIDLLNVAFENPRSEQAKLQHQKKLAKMNTTTTDQNGANTKSMYDTPDRLTGKAGVSELRIMAPDRCWNFVEINVPFEEAMNKKQHIVDLMFPLDTVMDLSIAMALWFASRGQGSIDGKEYTSNARVLISGLGADEQLGGYSRHLKAFKSGSWEELIRETQLDVDRISTRNLGRDDRIMSDHGKEVRFPFLDTDVVNQLCNLPIYLKMDLRFERGVGEKMILRHMARQLGLPLASRNWKRAIQFGAKTAKMTGESRSEKGQHKLE</sequence>
<dbReference type="InterPro" id="IPR014729">
    <property type="entry name" value="Rossmann-like_a/b/a_fold"/>
</dbReference>
<dbReference type="OrthoDB" id="10252281at2759"/>
<organism evidence="5 6">
    <name type="scientific">Absidia repens</name>
    <dbReference type="NCBI Taxonomy" id="90262"/>
    <lineage>
        <taxon>Eukaryota</taxon>
        <taxon>Fungi</taxon>
        <taxon>Fungi incertae sedis</taxon>
        <taxon>Mucoromycota</taxon>
        <taxon>Mucoromycotina</taxon>
        <taxon>Mucoromycetes</taxon>
        <taxon>Mucorales</taxon>
        <taxon>Cunninghamellaceae</taxon>
        <taxon>Absidia</taxon>
    </lineage>
</organism>
<dbReference type="CDD" id="cd03766">
    <property type="entry name" value="Gn_AT_II_novel"/>
    <property type="match status" value="1"/>
</dbReference>
<dbReference type="Gene3D" id="3.60.20.10">
    <property type="entry name" value="Glutamine Phosphoribosylpyrophosphate, subunit 1, domain 1"/>
    <property type="match status" value="1"/>
</dbReference>
<dbReference type="GO" id="GO:0006529">
    <property type="term" value="P:asparagine biosynthetic process"/>
    <property type="evidence" value="ECO:0007669"/>
    <property type="project" value="UniProtKB-KW"/>
</dbReference>
<dbReference type="Gene3D" id="3.40.50.620">
    <property type="entry name" value="HUPs"/>
    <property type="match status" value="1"/>
</dbReference>
<gene>
    <name evidence="5" type="ORF">BCR42DRAFT_403189</name>
</gene>
<evidence type="ECO:0000313" key="6">
    <source>
        <dbReference type="Proteomes" id="UP000193560"/>
    </source>
</evidence>
<dbReference type="SUPFAM" id="SSF52402">
    <property type="entry name" value="Adenine nucleotide alpha hydrolases-like"/>
    <property type="match status" value="1"/>
</dbReference>
<evidence type="ECO:0000259" key="4">
    <source>
        <dbReference type="PROSITE" id="PS51278"/>
    </source>
</evidence>
<dbReference type="InterPro" id="IPR017932">
    <property type="entry name" value="GATase_2_dom"/>
</dbReference>
<dbReference type="SUPFAM" id="SSF56235">
    <property type="entry name" value="N-terminal nucleophile aminohydrolases (Ntn hydrolases)"/>
    <property type="match status" value="1"/>
</dbReference>
<dbReference type="PANTHER" id="PTHR45937">
    <property type="entry name" value="ASPARAGINE SYNTHETASE DOMAIN-CONTAINING PROTEIN 1"/>
    <property type="match status" value="1"/>
</dbReference>
<reference evidence="5 6" key="1">
    <citation type="submission" date="2016-07" db="EMBL/GenBank/DDBJ databases">
        <title>Pervasive Adenine N6-methylation of Active Genes in Fungi.</title>
        <authorList>
            <consortium name="DOE Joint Genome Institute"/>
            <person name="Mondo S.J."/>
            <person name="Dannebaum R.O."/>
            <person name="Kuo R.C."/>
            <person name="Labutti K."/>
            <person name="Haridas S."/>
            <person name="Kuo A."/>
            <person name="Salamov A."/>
            <person name="Ahrendt S.R."/>
            <person name="Lipzen A."/>
            <person name="Sullivan W."/>
            <person name="Andreopoulos W.B."/>
            <person name="Clum A."/>
            <person name="Lindquist E."/>
            <person name="Daum C."/>
            <person name="Ramamoorthy G.K."/>
            <person name="Gryganskyi A."/>
            <person name="Culley D."/>
            <person name="Magnuson J.K."/>
            <person name="James T.Y."/>
            <person name="O'Malley M.A."/>
            <person name="Stajich J.E."/>
            <person name="Spatafora J.W."/>
            <person name="Visel A."/>
            <person name="Grigoriev I.V."/>
        </authorList>
    </citation>
    <scope>NUCLEOTIDE SEQUENCE [LARGE SCALE GENOMIC DNA]</scope>
    <source>
        <strain evidence="5 6">NRRL 1336</strain>
    </source>
</reference>
<evidence type="ECO:0000256" key="1">
    <source>
        <dbReference type="ARBA" id="ARBA00022605"/>
    </source>
</evidence>
<proteinExistence type="predicted"/>
<dbReference type="CDD" id="cd01991">
    <property type="entry name" value="Asn_synthase_B_C"/>
    <property type="match status" value="1"/>
</dbReference>
<dbReference type="InterPro" id="IPR029055">
    <property type="entry name" value="Ntn_hydrolases_N"/>
</dbReference>
<dbReference type="PROSITE" id="PS51278">
    <property type="entry name" value="GATASE_TYPE_2"/>
    <property type="match status" value="1"/>
</dbReference>
<keyword evidence="6" id="KW-1185">Reference proteome</keyword>
<evidence type="ECO:0000313" key="5">
    <source>
        <dbReference type="EMBL" id="ORZ24564.1"/>
    </source>
</evidence>
<dbReference type="Proteomes" id="UP000193560">
    <property type="component" value="Unassembled WGS sequence"/>
</dbReference>
<dbReference type="PANTHER" id="PTHR45937:SF1">
    <property type="entry name" value="ASPARAGINE SYNTHETASE DOMAIN-CONTAINING PROTEIN 1"/>
    <property type="match status" value="1"/>
</dbReference>
<dbReference type="Pfam" id="PF00733">
    <property type="entry name" value="Asn_synthase"/>
    <property type="match status" value="1"/>
</dbReference>
<dbReference type="STRING" id="90262.A0A1X2IZ08"/>
<dbReference type="Pfam" id="PF13537">
    <property type="entry name" value="GATase_7"/>
    <property type="match status" value="1"/>
</dbReference>
<dbReference type="InterPro" id="IPR001962">
    <property type="entry name" value="Asn_synthase"/>
</dbReference>
<keyword evidence="3" id="KW-0315">Glutamine amidotransferase</keyword>
<evidence type="ECO:0000256" key="2">
    <source>
        <dbReference type="ARBA" id="ARBA00022888"/>
    </source>
</evidence>
<accession>A0A1X2IZ08</accession>
<protein>
    <submittedName>
        <fullName evidence="5">Asparagine synthase-domain-containing protein</fullName>
    </submittedName>
</protein>